<dbReference type="AlphaFoldDB" id="A0A7S3PSI0"/>
<evidence type="ECO:0000256" key="3">
    <source>
        <dbReference type="ARBA" id="ARBA00022917"/>
    </source>
</evidence>
<evidence type="ECO:0000313" key="5">
    <source>
        <dbReference type="EMBL" id="CAE0448963.1"/>
    </source>
</evidence>
<dbReference type="SUPFAM" id="SSF54984">
    <property type="entry name" value="eEF-1beta-like"/>
    <property type="match status" value="1"/>
</dbReference>
<accession>A0A7S3PSI0</accession>
<evidence type="ECO:0000256" key="2">
    <source>
        <dbReference type="ARBA" id="ARBA00022768"/>
    </source>
</evidence>
<dbReference type="SMART" id="SM00888">
    <property type="entry name" value="EF1_GNE"/>
    <property type="match status" value="1"/>
</dbReference>
<dbReference type="GO" id="GO:0003746">
    <property type="term" value="F:translation elongation factor activity"/>
    <property type="evidence" value="ECO:0007669"/>
    <property type="project" value="UniProtKB-KW"/>
</dbReference>
<keyword evidence="2" id="KW-0251">Elongation factor</keyword>
<feature type="domain" description="Translation elongation factor EF1B beta/delta subunit guanine nucleotide exchange" evidence="4">
    <location>
        <begin position="65"/>
        <end position="158"/>
    </location>
</feature>
<dbReference type="InterPro" id="IPR036219">
    <property type="entry name" value="eEF-1beta-like_sf"/>
</dbReference>
<dbReference type="InterPro" id="IPR014717">
    <property type="entry name" value="Transl_elong_EF1B/ribsomal_bS6"/>
</dbReference>
<dbReference type="Gene3D" id="3.30.70.60">
    <property type="match status" value="1"/>
</dbReference>
<keyword evidence="3" id="KW-0648">Protein biosynthesis</keyword>
<dbReference type="InterPro" id="IPR014038">
    <property type="entry name" value="EF1B_bsu/dsu_GNE"/>
</dbReference>
<gene>
    <name evidence="5" type="ORF">ASTO00021_LOCUS18932</name>
</gene>
<evidence type="ECO:0000259" key="4">
    <source>
        <dbReference type="SMART" id="SM00888"/>
    </source>
</evidence>
<comment type="similarity">
    <text evidence="1">Belongs to the EF-1-beta/EF-1-delta family.</text>
</comment>
<reference evidence="5" key="1">
    <citation type="submission" date="2021-01" db="EMBL/GenBank/DDBJ databases">
        <authorList>
            <person name="Corre E."/>
            <person name="Pelletier E."/>
            <person name="Niang G."/>
            <person name="Scheremetjew M."/>
            <person name="Finn R."/>
            <person name="Kale V."/>
            <person name="Holt S."/>
            <person name="Cochrane G."/>
            <person name="Meng A."/>
            <person name="Brown T."/>
            <person name="Cohen L."/>
        </authorList>
    </citation>
    <scope>NUCLEOTIDE SEQUENCE</scope>
    <source>
        <strain evidence="5">GSBS06</strain>
    </source>
</reference>
<sequence>MSEGHEQSKLYAAYHMDGSKNVTFQNIHDMWKAVCSGGKTVTDLEKEKKIAEAKLTGEEHEKQAKTLIVIEIHPKSGVETAASELHTVVEGVKKMQHMGIQNWGEEAKVEDVAFGVKKLTMSVTVFNKLIGTHDINDMIMEKYGDVIEHIDVVAMSKV</sequence>
<protein>
    <recommendedName>
        <fullName evidence="4">Translation elongation factor EF1B beta/delta subunit guanine nucleotide exchange domain-containing protein</fullName>
    </recommendedName>
</protein>
<dbReference type="EMBL" id="HBIN01026623">
    <property type="protein sequence ID" value="CAE0448963.1"/>
    <property type="molecule type" value="Transcribed_RNA"/>
</dbReference>
<proteinExistence type="inferred from homology"/>
<dbReference type="Pfam" id="PF00736">
    <property type="entry name" value="EF1_GNE"/>
    <property type="match status" value="1"/>
</dbReference>
<organism evidence="5">
    <name type="scientific">Aplanochytrium stocchinoi</name>
    <dbReference type="NCBI Taxonomy" id="215587"/>
    <lineage>
        <taxon>Eukaryota</taxon>
        <taxon>Sar</taxon>
        <taxon>Stramenopiles</taxon>
        <taxon>Bigyra</taxon>
        <taxon>Labyrinthulomycetes</taxon>
        <taxon>Thraustochytrida</taxon>
        <taxon>Thraustochytriidae</taxon>
        <taxon>Aplanochytrium</taxon>
    </lineage>
</organism>
<name>A0A7S3PSI0_9STRA</name>
<evidence type="ECO:0000256" key="1">
    <source>
        <dbReference type="ARBA" id="ARBA00007411"/>
    </source>
</evidence>